<sequence length="45" mass="5119">MPKSEKRENQPPVLVQQPTQEKIHQLGRNAAPKQRRKATGASLRD</sequence>
<dbReference type="AlphaFoldDB" id="A0AA88QWP5"/>
<accession>A0AA88QWP5</accession>
<protein>
    <submittedName>
        <fullName evidence="2">Uncharacterized protein</fullName>
    </submittedName>
</protein>
<name>A0AA88QWP5_9ASTE</name>
<evidence type="ECO:0000256" key="1">
    <source>
        <dbReference type="SAM" id="MobiDB-lite"/>
    </source>
</evidence>
<reference evidence="2" key="1">
    <citation type="submission" date="2022-12" db="EMBL/GenBank/DDBJ databases">
        <title>Draft genome assemblies for two species of Escallonia (Escalloniales).</title>
        <authorList>
            <person name="Chanderbali A."/>
            <person name="Dervinis C."/>
            <person name="Anghel I."/>
            <person name="Soltis D."/>
            <person name="Soltis P."/>
            <person name="Zapata F."/>
        </authorList>
    </citation>
    <scope>NUCLEOTIDE SEQUENCE</scope>
    <source>
        <strain evidence="2">UCBG92.1500</strain>
        <tissue evidence="2">Leaf</tissue>
    </source>
</reference>
<proteinExistence type="predicted"/>
<keyword evidence="3" id="KW-1185">Reference proteome</keyword>
<dbReference type="Proteomes" id="UP001187471">
    <property type="component" value="Unassembled WGS sequence"/>
</dbReference>
<feature type="non-terminal residue" evidence="2">
    <location>
        <position position="1"/>
    </location>
</feature>
<evidence type="ECO:0000313" key="2">
    <source>
        <dbReference type="EMBL" id="KAK2976422.1"/>
    </source>
</evidence>
<comment type="caution">
    <text evidence="2">The sequence shown here is derived from an EMBL/GenBank/DDBJ whole genome shotgun (WGS) entry which is preliminary data.</text>
</comment>
<dbReference type="EMBL" id="JAVXUO010002079">
    <property type="protein sequence ID" value="KAK2976422.1"/>
    <property type="molecule type" value="Genomic_DNA"/>
</dbReference>
<gene>
    <name evidence="2" type="ORF">RJ640_007460</name>
</gene>
<feature type="region of interest" description="Disordered" evidence="1">
    <location>
        <begin position="1"/>
        <end position="45"/>
    </location>
</feature>
<evidence type="ECO:0000313" key="3">
    <source>
        <dbReference type="Proteomes" id="UP001187471"/>
    </source>
</evidence>
<organism evidence="2 3">
    <name type="scientific">Escallonia rubra</name>
    <dbReference type="NCBI Taxonomy" id="112253"/>
    <lineage>
        <taxon>Eukaryota</taxon>
        <taxon>Viridiplantae</taxon>
        <taxon>Streptophyta</taxon>
        <taxon>Embryophyta</taxon>
        <taxon>Tracheophyta</taxon>
        <taxon>Spermatophyta</taxon>
        <taxon>Magnoliopsida</taxon>
        <taxon>eudicotyledons</taxon>
        <taxon>Gunneridae</taxon>
        <taxon>Pentapetalae</taxon>
        <taxon>asterids</taxon>
        <taxon>campanulids</taxon>
        <taxon>Escalloniales</taxon>
        <taxon>Escalloniaceae</taxon>
        <taxon>Escallonia</taxon>
    </lineage>
</organism>